<reference evidence="2" key="1">
    <citation type="submission" date="2013-09" db="EMBL/GenBank/DDBJ databases">
        <title>Corchorus olitorius genome sequencing.</title>
        <authorList>
            <person name="Alam M."/>
            <person name="Haque M.S."/>
            <person name="Islam M.S."/>
            <person name="Emdad E.M."/>
            <person name="Islam M.M."/>
            <person name="Ahmed B."/>
            <person name="Halim A."/>
            <person name="Hossen Q.M.M."/>
            <person name="Hossain M.Z."/>
            <person name="Ahmed R."/>
            <person name="Khan M.M."/>
            <person name="Islam R."/>
            <person name="Rashid M.M."/>
            <person name="Khan S.A."/>
            <person name="Rahman M.S."/>
            <person name="Alam M."/>
            <person name="Yahiya A.S."/>
            <person name="Khan M.S."/>
            <person name="Azam M.S."/>
            <person name="Haque T."/>
            <person name="Lashkar M.Z.H."/>
            <person name="Akhand A.I."/>
            <person name="Morshed G."/>
            <person name="Roy S."/>
            <person name="Uddin K.S."/>
            <person name="Rabeya T."/>
            <person name="Hossain A.S."/>
            <person name="Chowdhury A."/>
            <person name="Snigdha A.R."/>
            <person name="Mortoza M.S."/>
            <person name="Matin S.A."/>
            <person name="Hoque S.M.E."/>
            <person name="Islam M.K."/>
            <person name="Roy D.K."/>
            <person name="Haider R."/>
            <person name="Moosa M.M."/>
            <person name="Elias S.M."/>
            <person name="Hasan A.M."/>
            <person name="Jahan S."/>
            <person name="Shafiuddin M."/>
            <person name="Mahmood N."/>
            <person name="Shommy N.S."/>
        </authorList>
    </citation>
    <scope>NUCLEOTIDE SEQUENCE [LARGE SCALE GENOMIC DNA]</scope>
    <source>
        <strain evidence="2">cv. O-4</strain>
    </source>
</reference>
<dbReference type="Gene3D" id="2.120.10.80">
    <property type="entry name" value="Kelch-type beta propeller"/>
    <property type="match status" value="1"/>
</dbReference>
<dbReference type="InterPro" id="IPR015915">
    <property type="entry name" value="Kelch-typ_b-propeller"/>
</dbReference>
<evidence type="ECO:0000313" key="2">
    <source>
        <dbReference type="Proteomes" id="UP000187203"/>
    </source>
</evidence>
<dbReference type="InterPro" id="IPR006652">
    <property type="entry name" value="Kelch_1"/>
</dbReference>
<protein>
    <submittedName>
        <fullName evidence="1">Kelch repeat type 1</fullName>
    </submittedName>
</protein>
<keyword evidence="2" id="KW-1185">Reference proteome</keyword>
<dbReference type="InterPro" id="IPR050354">
    <property type="entry name" value="F-box/kelch-repeat_ARATH"/>
</dbReference>
<proteinExistence type="predicted"/>
<gene>
    <name evidence="1" type="ORF">COLO4_09561</name>
</gene>
<dbReference type="SUPFAM" id="SSF117281">
    <property type="entry name" value="Kelch motif"/>
    <property type="match status" value="1"/>
</dbReference>
<dbReference type="PANTHER" id="PTHR24414">
    <property type="entry name" value="F-BOX/KELCH-REPEAT PROTEIN SKIP4"/>
    <property type="match status" value="1"/>
</dbReference>
<dbReference type="AlphaFoldDB" id="A0A1R3KBU6"/>
<evidence type="ECO:0000313" key="1">
    <source>
        <dbReference type="EMBL" id="OMP04508.1"/>
    </source>
</evidence>
<name>A0A1R3KBU6_9ROSI</name>
<dbReference type="EMBL" id="AWUE01014248">
    <property type="protein sequence ID" value="OMP04508.1"/>
    <property type="molecule type" value="Genomic_DNA"/>
</dbReference>
<dbReference type="PANTHER" id="PTHR24414:SF199">
    <property type="entry name" value="F-BOX_KELCH-REPEAT PROTEIN SKIP6-LIKE"/>
    <property type="match status" value="1"/>
</dbReference>
<comment type="caution">
    <text evidence="1">The sequence shown here is derived from an EMBL/GenBank/DDBJ whole genome shotgun (WGS) entry which is preliminary data.</text>
</comment>
<sequence>MGRGRSRNRKRNGVVGKNLTPLSSMALDQKEKRIFDLRCIGPGPFGPHQFILHELPLQKIRQQIDDGPGDGDVSITAKDLPIITLEATAASTQSYSFIDAAAVGLDSRIYHIGGLCVPFLREAHILREGYRSGSLSGEGYEDDGCTPGFYRIGGICVRQPSISGSFSGEGYEDYGCTPGCNRGSHAEVFCLEIDGGQPNDKEWKRCCPMNIGRKNPLACAVDGKIYVFGGAWHGRFIGEVYNPVEDRWETLPPLEDFWASESPIAPMNVVVDDPEDAGNKLILVNIQGTQPLYAFNVRKNDWDCFDKGFGLDPRYPYNDPRLRYREWPTNAVVDNFLYCYSLRRGFFGYDLNEKEWHDLKGKGWHRIHGILEEASDGFENIPSLFHLGGNTLCFLWSYDIFCGELPDVLSESDVIIGCAKFKVVGTNIDKSSQSLRLGYFRSTRPAYGDVHFVRL</sequence>
<organism evidence="1 2">
    <name type="scientific">Corchorus olitorius</name>
    <dbReference type="NCBI Taxonomy" id="93759"/>
    <lineage>
        <taxon>Eukaryota</taxon>
        <taxon>Viridiplantae</taxon>
        <taxon>Streptophyta</taxon>
        <taxon>Embryophyta</taxon>
        <taxon>Tracheophyta</taxon>
        <taxon>Spermatophyta</taxon>
        <taxon>Magnoliopsida</taxon>
        <taxon>eudicotyledons</taxon>
        <taxon>Gunneridae</taxon>
        <taxon>Pentapetalae</taxon>
        <taxon>rosids</taxon>
        <taxon>malvids</taxon>
        <taxon>Malvales</taxon>
        <taxon>Malvaceae</taxon>
        <taxon>Grewioideae</taxon>
        <taxon>Apeibeae</taxon>
        <taxon>Corchorus</taxon>
    </lineage>
</organism>
<accession>A0A1R3KBU6</accession>
<dbReference type="Proteomes" id="UP000187203">
    <property type="component" value="Unassembled WGS sequence"/>
</dbReference>
<dbReference type="Pfam" id="PF01344">
    <property type="entry name" value="Kelch_1"/>
    <property type="match status" value="1"/>
</dbReference>
<dbReference type="OrthoDB" id="1480588at2759"/>